<dbReference type="Proteomes" id="UP001633002">
    <property type="component" value="Unassembled WGS sequence"/>
</dbReference>
<keyword evidence="3" id="KW-1185">Reference proteome</keyword>
<comment type="caution">
    <text evidence="2">The sequence shown here is derived from an EMBL/GenBank/DDBJ whole genome shotgun (WGS) entry which is preliminary data.</text>
</comment>
<name>A0ABD3HT04_9MARC</name>
<feature type="compositionally biased region" description="Pro residues" evidence="1">
    <location>
        <begin position="70"/>
        <end position="82"/>
    </location>
</feature>
<evidence type="ECO:0000313" key="3">
    <source>
        <dbReference type="Proteomes" id="UP001633002"/>
    </source>
</evidence>
<dbReference type="EMBL" id="JBJQOH010000003">
    <property type="protein sequence ID" value="KAL3693759.1"/>
    <property type="molecule type" value="Genomic_DNA"/>
</dbReference>
<sequence length="168" mass="18766">MESVEDRSRQKADAAEQVKAHWRYRFYHGIAAVLGWEERVTFGDDRYWGDSFHRAIKAFWPEESTAASVPPKPVVPLNPESPPSRDASSPSQSFTSEVLIPLHGVITCKIKSSCTLDTSSPSVVVDSLTTAIHKRRKLPRWIQRLAEPVRMSGYVSSSGEDDEYTSSG</sequence>
<gene>
    <name evidence="2" type="ORF">R1sor_007410</name>
</gene>
<evidence type="ECO:0000313" key="2">
    <source>
        <dbReference type="EMBL" id="KAL3693759.1"/>
    </source>
</evidence>
<protein>
    <submittedName>
        <fullName evidence="2">Uncharacterized protein</fullName>
    </submittedName>
</protein>
<reference evidence="2 3" key="1">
    <citation type="submission" date="2024-09" db="EMBL/GenBank/DDBJ databases">
        <title>Chromosome-scale assembly of Riccia sorocarpa.</title>
        <authorList>
            <person name="Paukszto L."/>
        </authorList>
    </citation>
    <scope>NUCLEOTIDE SEQUENCE [LARGE SCALE GENOMIC DNA]</scope>
    <source>
        <strain evidence="2">LP-2024</strain>
        <tissue evidence="2">Aerial parts of the thallus</tissue>
    </source>
</reference>
<organism evidence="2 3">
    <name type="scientific">Riccia sorocarpa</name>
    <dbReference type="NCBI Taxonomy" id="122646"/>
    <lineage>
        <taxon>Eukaryota</taxon>
        <taxon>Viridiplantae</taxon>
        <taxon>Streptophyta</taxon>
        <taxon>Embryophyta</taxon>
        <taxon>Marchantiophyta</taxon>
        <taxon>Marchantiopsida</taxon>
        <taxon>Marchantiidae</taxon>
        <taxon>Marchantiales</taxon>
        <taxon>Ricciaceae</taxon>
        <taxon>Riccia</taxon>
    </lineage>
</organism>
<proteinExistence type="predicted"/>
<feature type="region of interest" description="Disordered" evidence="1">
    <location>
        <begin position="66"/>
        <end position="93"/>
    </location>
</feature>
<dbReference type="AlphaFoldDB" id="A0ABD3HT04"/>
<evidence type="ECO:0000256" key="1">
    <source>
        <dbReference type="SAM" id="MobiDB-lite"/>
    </source>
</evidence>
<accession>A0ABD3HT04</accession>